<dbReference type="GO" id="GO:0006284">
    <property type="term" value="P:base-excision repair"/>
    <property type="evidence" value="ECO:0007669"/>
    <property type="project" value="UniProtKB-UniRule"/>
</dbReference>
<name>A0A4V3HG72_9BACT</name>
<organism evidence="16 17">
    <name type="scientific">Aminivibrio pyruvatiphilus</name>
    <dbReference type="NCBI Taxonomy" id="1005740"/>
    <lineage>
        <taxon>Bacteria</taxon>
        <taxon>Thermotogati</taxon>
        <taxon>Synergistota</taxon>
        <taxon>Synergistia</taxon>
        <taxon>Synergistales</taxon>
        <taxon>Aminobacteriaceae</taxon>
        <taxon>Aminivibrio</taxon>
    </lineage>
</organism>
<keyword evidence="7" id="KW-0479">Metal-binding</keyword>
<proteinExistence type="inferred from homology"/>
<dbReference type="CDD" id="cd03431">
    <property type="entry name" value="NUDIX_DNA_Glycosylase_C-MutY"/>
    <property type="match status" value="1"/>
</dbReference>
<comment type="function">
    <text evidence="2">Adenine glycosylase active on G-A mispairs. MutY also corrects error-prone DNA synthesis past GO lesions which are due to the oxidatively damaged form of guanine: 7,8-dihydro-8-oxoguanine (8-oxo-dGTP).</text>
</comment>
<dbReference type="GO" id="GO:0034039">
    <property type="term" value="F:8-oxo-7,8-dihydroguanine DNA N-glycosylase activity"/>
    <property type="evidence" value="ECO:0007669"/>
    <property type="project" value="TreeGrafter"/>
</dbReference>
<dbReference type="InterPro" id="IPR004035">
    <property type="entry name" value="Endouclease-III_FeS-bd_BS"/>
</dbReference>
<dbReference type="EC" id="3.2.2.31" evidence="4 14"/>
<evidence type="ECO:0000259" key="15">
    <source>
        <dbReference type="SMART" id="SM00478"/>
    </source>
</evidence>
<evidence type="ECO:0000256" key="1">
    <source>
        <dbReference type="ARBA" id="ARBA00000843"/>
    </source>
</evidence>
<dbReference type="SMART" id="SM00478">
    <property type="entry name" value="ENDO3c"/>
    <property type="match status" value="1"/>
</dbReference>
<evidence type="ECO:0000256" key="4">
    <source>
        <dbReference type="ARBA" id="ARBA00012045"/>
    </source>
</evidence>
<dbReference type="Gene3D" id="3.90.79.10">
    <property type="entry name" value="Nucleoside Triphosphate Pyrophosphohydrolase"/>
    <property type="match status" value="1"/>
</dbReference>
<reference evidence="16 17" key="1">
    <citation type="submission" date="2019-03" db="EMBL/GenBank/DDBJ databases">
        <title>Genomic Encyclopedia of Type Strains, Phase IV (KMG-IV): sequencing the most valuable type-strain genomes for metagenomic binning, comparative biology and taxonomic classification.</title>
        <authorList>
            <person name="Goeker M."/>
        </authorList>
    </citation>
    <scope>NUCLEOTIDE SEQUENCE [LARGE SCALE GENOMIC DNA]</scope>
    <source>
        <strain evidence="16 17">DSM 25964</strain>
    </source>
</reference>
<evidence type="ECO:0000256" key="9">
    <source>
        <dbReference type="ARBA" id="ARBA00022801"/>
    </source>
</evidence>
<dbReference type="Proteomes" id="UP000295066">
    <property type="component" value="Unassembled WGS sequence"/>
</dbReference>
<dbReference type="GO" id="GO:0035485">
    <property type="term" value="F:adenine/guanine mispair binding"/>
    <property type="evidence" value="ECO:0007669"/>
    <property type="project" value="TreeGrafter"/>
</dbReference>
<keyword evidence="12" id="KW-0234">DNA repair</keyword>
<dbReference type="GO" id="GO:0032357">
    <property type="term" value="F:oxidized purine DNA binding"/>
    <property type="evidence" value="ECO:0007669"/>
    <property type="project" value="TreeGrafter"/>
</dbReference>
<dbReference type="Gene3D" id="1.10.1670.10">
    <property type="entry name" value="Helix-hairpin-Helix base-excision DNA repair enzymes (C-terminal)"/>
    <property type="match status" value="1"/>
</dbReference>
<evidence type="ECO:0000313" key="16">
    <source>
        <dbReference type="EMBL" id="TDY60161.1"/>
    </source>
</evidence>
<keyword evidence="11" id="KW-0411">Iron-sulfur</keyword>
<comment type="cofactor">
    <cofactor evidence="14">
        <name>[4Fe-4S] cluster</name>
        <dbReference type="ChEBI" id="CHEBI:49883"/>
    </cofactor>
    <text evidence="14">Binds 1 [4Fe-4S] cluster.</text>
</comment>
<dbReference type="SUPFAM" id="SSF48150">
    <property type="entry name" value="DNA-glycosylase"/>
    <property type="match status" value="1"/>
</dbReference>
<dbReference type="InterPro" id="IPR003651">
    <property type="entry name" value="Endonuclease3_FeS-loop_motif"/>
</dbReference>
<dbReference type="GO" id="GO:0046872">
    <property type="term" value="F:metal ion binding"/>
    <property type="evidence" value="ECO:0007669"/>
    <property type="project" value="UniProtKB-UniRule"/>
</dbReference>
<keyword evidence="8 14" id="KW-0227">DNA damage</keyword>
<dbReference type="SUPFAM" id="SSF55811">
    <property type="entry name" value="Nudix"/>
    <property type="match status" value="1"/>
</dbReference>
<evidence type="ECO:0000256" key="3">
    <source>
        <dbReference type="ARBA" id="ARBA00008343"/>
    </source>
</evidence>
<evidence type="ECO:0000256" key="14">
    <source>
        <dbReference type="RuleBase" id="RU365096"/>
    </source>
</evidence>
<dbReference type="InterPro" id="IPR000445">
    <property type="entry name" value="HhH_motif"/>
</dbReference>
<dbReference type="InterPro" id="IPR015797">
    <property type="entry name" value="NUDIX_hydrolase-like_dom_sf"/>
</dbReference>
<dbReference type="Gene3D" id="1.10.340.30">
    <property type="entry name" value="Hypothetical protein, domain 2"/>
    <property type="match status" value="1"/>
</dbReference>
<dbReference type="PROSITE" id="PS00764">
    <property type="entry name" value="ENDONUCLEASE_III_1"/>
    <property type="match status" value="1"/>
</dbReference>
<evidence type="ECO:0000256" key="12">
    <source>
        <dbReference type="ARBA" id="ARBA00023204"/>
    </source>
</evidence>
<dbReference type="PANTHER" id="PTHR42944:SF1">
    <property type="entry name" value="ADENINE DNA GLYCOSYLASE"/>
    <property type="match status" value="1"/>
</dbReference>
<evidence type="ECO:0000256" key="7">
    <source>
        <dbReference type="ARBA" id="ARBA00022723"/>
    </source>
</evidence>
<dbReference type="Pfam" id="PF00730">
    <property type="entry name" value="HhH-GPD"/>
    <property type="match status" value="1"/>
</dbReference>
<evidence type="ECO:0000256" key="10">
    <source>
        <dbReference type="ARBA" id="ARBA00023004"/>
    </source>
</evidence>
<dbReference type="Pfam" id="PF10576">
    <property type="entry name" value="EndIII_4Fe-2S"/>
    <property type="match status" value="1"/>
</dbReference>
<dbReference type="RefSeq" id="WP_166670082.1">
    <property type="nucleotide sequence ID" value="NZ_SORI01000009.1"/>
</dbReference>
<comment type="caution">
    <text evidence="16">The sequence shown here is derived from an EMBL/GenBank/DDBJ whole genome shotgun (WGS) entry which is preliminary data.</text>
</comment>
<evidence type="ECO:0000256" key="11">
    <source>
        <dbReference type="ARBA" id="ARBA00023014"/>
    </source>
</evidence>
<keyword evidence="13 14" id="KW-0326">Glycosidase</keyword>
<feature type="domain" description="HhH-GPD" evidence="15">
    <location>
        <begin position="48"/>
        <end position="199"/>
    </location>
</feature>
<dbReference type="EMBL" id="SORI01000009">
    <property type="protein sequence ID" value="TDY60161.1"/>
    <property type="molecule type" value="Genomic_DNA"/>
</dbReference>
<comment type="catalytic activity">
    <reaction evidence="1 14">
        <text>Hydrolyzes free adenine bases from 7,8-dihydro-8-oxoguanine:adenine mismatched double-stranded DNA, leaving an apurinic site.</text>
        <dbReference type="EC" id="3.2.2.31"/>
    </reaction>
</comment>
<evidence type="ECO:0000313" key="17">
    <source>
        <dbReference type="Proteomes" id="UP000295066"/>
    </source>
</evidence>
<dbReference type="CDD" id="cd00056">
    <property type="entry name" value="ENDO3c"/>
    <property type="match status" value="1"/>
</dbReference>
<dbReference type="InterPro" id="IPR023170">
    <property type="entry name" value="HhH_base_excis_C"/>
</dbReference>
<evidence type="ECO:0000256" key="2">
    <source>
        <dbReference type="ARBA" id="ARBA00002933"/>
    </source>
</evidence>
<keyword evidence="9" id="KW-0378">Hydrolase</keyword>
<evidence type="ECO:0000256" key="13">
    <source>
        <dbReference type="ARBA" id="ARBA00023295"/>
    </source>
</evidence>
<dbReference type="InterPro" id="IPR029119">
    <property type="entry name" value="MutY_C"/>
</dbReference>
<keyword evidence="17" id="KW-1185">Reference proteome</keyword>
<keyword evidence="10 14" id="KW-0408">Iron</keyword>
<gene>
    <name evidence="16" type="ORF">C8D99_10915</name>
</gene>
<comment type="similarity">
    <text evidence="3 14">Belongs to the Nth/MutY family.</text>
</comment>
<dbReference type="InterPro" id="IPR044298">
    <property type="entry name" value="MIG/MutY"/>
</dbReference>
<dbReference type="Pfam" id="PF14815">
    <property type="entry name" value="NUDIX_4"/>
    <property type="match status" value="1"/>
</dbReference>
<dbReference type="GO" id="GO:0000701">
    <property type="term" value="F:purine-specific mismatch base pair DNA N-glycosylase activity"/>
    <property type="evidence" value="ECO:0007669"/>
    <property type="project" value="UniProtKB-EC"/>
</dbReference>
<dbReference type="InterPro" id="IPR011257">
    <property type="entry name" value="DNA_glycosylase"/>
</dbReference>
<evidence type="ECO:0000256" key="6">
    <source>
        <dbReference type="ARBA" id="ARBA00022485"/>
    </source>
</evidence>
<dbReference type="SMART" id="SM00525">
    <property type="entry name" value="FES"/>
    <property type="match status" value="1"/>
</dbReference>
<dbReference type="GO" id="GO:0051539">
    <property type="term" value="F:4 iron, 4 sulfur cluster binding"/>
    <property type="evidence" value="ECO:0007669"/>
    <property type="project" value="UniProtKB-UniRule"/>
</dbReference>
<keyword evidence="6" id="KW-0004">4Fe-4S</keyword>
<sequence length="367" mass="40396">MTKKELFTSRQGAEQAASALLDWYDRVRRPFPWRETTDPYKIWISEVMLQQTQTSRAADYYLRWTGLFPTAEALARAPEEDVLKAWEGLGYYGRARNLRAAAKVIADTLGRKLPESYEELLALPGVGPYTAGAVASIAFGLPVPAVDANGKRVFSRLLDLGCPVDRSAGEGAVREAFSLMLPRDRPGDFNQAVMELGATLCVPRSPKCGECPLSGVCRARERGTALLRPVFSRREKGETAEGRMLVLLRDGKVYLRKRPSRGLWAGFEEFPWEAPPAEPLLPHALSRTEGADFGLIRCSFTRWRITLRVVIVPVPDGLEENAPGGRWAGGDELASLPLPAGSARVRKMLFRAGLIACLSRTPKAGAE</sequence>
<dbReference type="InterPro" id="IPR003265">
    <property type="entry name" value="HhH-GPD_domain"/>
</dbReference>
<evidence type="ECO:0000256" key="8">
    <source>
        <dbReference type="ARBA" id="ARBA00022763"/>
    </source>
</evidence>
<protein>
    <recommendedName>
        <fullName evidence="5 14">Adenine DNA glycosylase</fullName>
        <ecNumber evidence="4 14">3.2.2.31</ecNumber>
    </recommendedName>
</protein>
<dbReference type="AlphaFoldDB" id="A0A4V3HG72"/>
<dbReference type="Pfam" id="PF00633">
    <property type="entry name" value="HHH"/>
    <property type="match status" value="1"/>
</dbReference>
<dbReference type="PANTHER" id="PTHR42944">
    <property type="entry name" value="ADENINE DNA GLYCOSYLASE"/>
    <property type="match status" value="1"/>
</dbReference>
<evidence type="ECO:0000256" key="5">
    <source>
        <dbReference type="ARBA" id="ARBA00022023"/>
    </source>
</evidence>
<dbReference type="GO" id="GO:0006298">
    <property type="term" value="P:mismatch repair"/>
    <property type="evidence" value="ECO:0007669"/>
    <property type="project" value="TreeGrafter"/>
</dbReference>
<dbReference type="FunFam" id="1.10.340.30:FF:000002">
    <property type="entry name" value="Adenine DNA glycosylase"/>
    <property type="match status" value="1"/>
</dbReference>
<accession>A0A4V3HG72</accession>